<sequence length="84" mass="9740">MDTYKAPTTHISCLEEFSRKRQADERGVCLHVSSVVPGYINFKKHMPREPRLQQSCWRMHGDGVVCKDELTMCCLVLSWVQQLT</sequence>
<proteinExistence type="predicted"/>
<dbReference type="Proteomes" id="UP000649328">
    <property type="component" value="Unassembled WGS sequence"/>
</dbReference>
<reference evidence="1" key="1">
    <citation type="submission" date="2020-10" db="EMBL/GenBank/DDBJ databases">
        <title>The Whole-Genome Sequence of Metschnikowia persimmonesis, a Novel Endophytic Yeast Species Isolated from Medicinal Plant Diospyros kaki Thumb.</title>
        <authorList>
            <person name="Rahmat E."/>
            <person name="Kang Y."/>
        </authorList>
    </citation>
    <scope>NUCLEOTIDE SEQUENCE</scope>
    <source>
        <strain evidence="1">KIOM G15050</strain>
    </source>
</reference>
<protein>
    <submittedName>
        <fullName evidence="1">Uncharacterized protein</fullName>
    </submittedName>
</protein>
<evidence type="ECO:0000313" key="1">
    <source>
        <dbReference type="EMBL" id="KAF8002538.1"/>
    </source>
</evidence>
<keyword evidence="2" id="KW-1185">Reference proteome</keyword>
<comment type="caution">
    <text evidence="1">The sequence shown here is derived from an EMBL/GenBank/DDBJ whole genome shotgun (WGS) entry which is preliminary data.</text>
</comment>
<dbReference type="EMBL" id="JACBPP010000004">
    <property type="protein sequence ID" value="KAF8002538.1"/>
    <property type="molecule type" value="Genomic_DNA"/>
</dbReference>
<accession>A0A8H7GSK5</accession>
<evidence type="ECO:0000313" key="2">
    <source>
        <dbReference type="Proteomes" id="UP000649328"/>
    </source>
</evidence>
<gene>
    <name evidence="1" type="ORF">HF325_003503</name>
</gene>
<name>A0A8H7GSK5_9ASCO</name>
<dbReference type="AlphaFoldDB" id="A0A8H7GSK5"/>
<organism evidence="1 2">
    <name type="scientific">Metschnikowia pulcherrima</name>
    <dbReference type="NCBI Taxonomy" id="27326"/>
    <lineage>
        <taxon>Eukaryota</taxon>
        <taxon>Fungi</taxon>
        <taxon>Dikarya</taxon>
        <taxon>Ascomycota</taxon>
        <taxon>Saccharomycotina</taxon>
        <taxon>Pichiomycetes</taxon>
        <taxon>Metschnikowiaceae</taxon>
        <taxon>Metschnikowia</taxon>
    </lineage>
</organism>